<dbReference type="InterPro" id="IPR018089">
    <property type="entry name" value="OMPdecase_AS"/>
</dbReference>
<evidence type="ECO:0000256" key="3">
    <source>
        <dbReference type="ARBA" id="ARBA00008847"/>
    </source>
</evidence>
<dbReference type="AlphaFoldDB" id="A0AAD7ULD2"/>
<dbReference type="InterPro" id="IPR004467">
    <property type="entry name" value="Or_phspho_trans_dom"/>
</dbReference>
<keyword evidence="10" id="KW-0665">Pyrimidine biosynthesis</keyword>
<dbReference type="EMBL" id="JAQMWT010000076">
    <property type="protein sequence ID" value="KAJ8611398.1"/>
    <property type="molecule type" value="Genomic_DNA"/>
</dbReference>
<evidence type="ECO:0000256" key="5">
    <source>
        <dbReference type="ARBA" id="ARBA00012321"/>
    </source>
</evidence>
<comment type="caution">
    <text evidence="15">The sequence shown here is derived from an EMBL/GenBank/DDBJ whole genome shotgun (WGS) entry which is preliminary data.</text>
</comment>
<dbReference type="Proteomes" id="UP001230188">
    <property type="component" value="Unassembled WGS sequence"/>
</dbReference>
<dbReference type="HAMAP" id="MF_01208">
    <property type="entry name" value="PyrE"/>
    <property type="match status" value="1"/>
</dbReference>
<comment type="pathway">
    <text evidence="1">Pyrimidine metabolism; UMP biosynthesis via de novo pathway; UMP from orotate: step 2/2.</text>
</comment>
<dbReference type="GO" id="GO:0006207">
    <property type="term" value="P:'de novo' pyrimidine nucleobase biosynthetic process"/>
    <property type="evidence" value="ECO:0007669"/>
    <property type="project" value="InterPro"/>
</dbReference>
<proteinExistence type="inferred from homology"/>
<dbReference type="InterPro" id="IPR011060">
    <property type="entry name" value="RibuloseP-bd_barrel"/>
</dbReference>
<dbReference type="GO" id="GO:0006221">
    <property type="term" value="P:pyrimidine nucleotide biosynthetic process"/>
    <property type="evidence" value="ECO:0007669"/>
    <property type="project" value="UniProtKB-KW"/>
</dbReference>
<evidence type="ECO:0000259" key="14">
    <source>
        <dbReference type="SMART" id="SM00934"/>
    </source>
</evidence>
<evidence type="ECO:0000256" key="8">
    <source>
        <dbReference type="ARBA" id="ARBA00022679"/>
    </source>
</evidence>
<dbReference type="NCBIfam" id="TIGR00336">
    <property type="entry name" value="pyrE"/>
    <property type="match status" value="1"/>
</dbReference>
<dbReference type="InterPro" id="IPR013785">
    <property type="entry name" value="Aldolase_TIM"/>
</dbReference>
<dbReference type="GO" id="GO:0004588">
    <property type="term" value="F:orotate phosphoribosyltransferase activity"/>
    <property type="evidence" value="ECO:0007669"/>
    <property type="project" value="UniProtKB-EC"/>
</dbReference>
<protein>
    <recommendedName>
        <fullName evidence="6">Orotidine 5'-phosphate decarboxylase</fullName>
        <ecNumber evidence="4">2.4.2.10</ecNumber>
        <ecNumber evidence="5">4.1.1.23</ecNumber>
    </recommendedName>
    <alternativeName>
        <fullName evidence="12">OMP decarboxylase</fullName>
    </alternativeName>
</protein>
<dbReference type="SUPFAM" id="SSF53271">
    <property type="entry name" value="PRTase-like"/>
    <property type="match status" value="1"/>
</dbReference>
<name>A0AAD7ULD2_9STRA</name>
<evidence type="ECO:0000256" key="9">
    <source>
        <dbReference type="ARBA" id="ARBA00022793"/>
    </source>
</evidence>
<dbReference type="Gene3D" id="3.20.20.70">
    <property type="entry name" value="Aldolase class I"/>
    <property type="match status" value="1"/>
</dbReference>
<dbReference type="InterPro" id="IPR001754">
    <property type="entry name" value="OMPdeCOase_dom"/>
</dbReference>
<dbReference type="EC" id="4.1.1.23" evidence="5"/>
<dbReference type="InterPro" id="IPR011995">
    <property type="entry name" value="OMPdecase_type-2"/>
</dbReference>
<reference evidence="15" key="1">
    <citation type="submission" date="2023-01" db="EMBL/GenBank/DDBJ databases">
        <title>Metagenome sequencing of chrysophaentin producing Chrysophaeum taylorii.</title>
        <authorList>
            <person name="Davison J."/>
            <person name="Bewley C."/>
        </authorList>
    </citation>
    <scope>NUCLEOTIDE SEQUENCE</scope>
    <source>
        <strain evidence="15">NIES-1699</strain>
    </source>
</reference>
<evidence type="ECO:0000256" key="11">
    <source>
        <dbReference type="ARBA" id="ARBA00023239"/>
    </source>
</evidence>
<keyword evidence="9" id="KW-0210">Decarboxylase</keyword>
<dbReference type="CDD" id="cd06223">
    <property type="entry name" value="PRTases_typeI"/>
    <property type="match status" value="1"/>
</dbReference>
<keyword evidence="8" id="KW-0808">Transferase</keyword>
<dbReference type="PANTHER" id="PTHR43375">
    <property type="entry name" value="OROTIDINE 5'-PHOSPHATE DECARBOXYLASE"/>
    <property type="match status" value="1"/>
</dbReference>
<gene>
    <name evidence="15" type="ORF">CTAYLR_006495</name>
</gene>
<accession>A0AAD7ULD2</accession>
<dbReference type="CDD" id="cd04725">
    <property type="entry name" value="OMP_decarboxylase_like"/>
    <property type="match status" value="1"/>
</dbReference>
<evidence type="ECO:0000256" key="7">
    <source>
        <dbReference type="ARBA" id="ARBA00022676"/>
    </source>
</evidence>
<comment type="pathway">
    <text evidence="2">Pyrimidine metabolism; UMP biosynthesis via de novo pathway; UMP from orotate: step 1/2.</text>
</comment>
<comment type="similarity">
    <text evidence="3">Belongs to the OMP decarboxylase family. Type 2 subfamily.</text>
</comment>
<dbReference type="SUPFAM" id="SSF51366">
    <property type="entry name" value="Ribulose-phoshate binding barrel"/>
    <property type="match status" value="1"/>
</dbReference>
<comment type="catalytic activity">
    <reaction evidence="13">
        <text>orotidine 5'-phosphate + H(+) = UMP + CO2</text>
        <dbReference type="Rhea" id="RHEA:11596"/>
        <dbReference type="ChEBI" id="CHEBI:15378"/>
        <dbReference type="ChEBI" id="CHEBI:16526"/>
        <dbReference type="ChEBI" id="CHEBI:57538"/>
        <dbReference type="ChEBI" id="CHEBI:57865"/>
        <dbReference type="EC" id="4.1.1.23"/>
    </reaction>
</comment>
<evidence type="ECO:0000313" key="16">
    <source>
        <dbReference type="Proteomes" id="UP001230188"/>
    </source>
</evidence>
<sequence>MGFFARVQERGEALDSWVCVGLDPRAASAAEAEAMCLEIIEATAPYACCFKPNAAFFEVHGGEGIKVLGRVIAAAHARGAPVILDAKRGDVGSTATMYAKAAFETLDADAATLSPYLGWDAVEPFAHYPGKGLFVLCATSNPSGVEVQRGLRRDVARWCASDGAWGTKTGGSIGLVVGATDVAALDLVRAVNRDSWILAPGVGAQGGDLDAAVRAARTRVIVPASRAVSDAPDRASAACALRDRINAALRFPVPRPLAPHQTAFLTCVLASGALRFGDFELKSGRRSPYFFNAGLIFDGDHVAALFDAYADRILLEPNLDFDVIFGPAYKGIPLCAGVAAALARKGRRVAFAYNRKELKDHGEGGTLVGAPLEHRNVLLIDDVISAGTAIREASTLLAARGARLVAVCVALDRQEVTGGPDLPPPDQPRVSAVDAARRDINAPVFSILTLADLLQFLEDRQHHQDGDTIQAVRKYRDDYGIILKLPTAA</sequence>
<dbReference type="InterPro" id="IPR023031">
    <property type="entry name" value="OPRT"/>
</dbReference>
<dbReference type="Pfam" id="PF00215">
    <property type="entry name" value="OMPdecase"/>
    <property type="match status" value="1"/>
</dbReference>
<evidence type="ECO:0000256" key="2">
    <source>
        <dbReference type="ARBA" id="ARBA00004889"/>
    </source>
</evidence>
<keyword evidence="7" id="KW-0328">Glycosyltransferase</keyword>
<dbReference type="PROSITE" id="PS00156">
    <property type="entry name" value="OMPDECASE"/>
    <property type="match status" value="1"/>
</dbReference>
<evidence type="ECO:0000256" key="6">
    <source>
        <dbReference type="ARBA" id="ARBA00021923"/>
    </source>
</evidence>
<dbReference type="InterPro" id="IPR000836">
    <property type="entry name" value="PRTase_dom"/>
</dbReference>
<dbReference type="Pfam" id="PF00156">
    <property type="entry name" value="Pribosyltran"/>
    <property type="match status" value="1"/>
</dbReference>
<organism evidence="15 16">
    <name type="scientific">Chrysophaeum taylorii</name>
    <dbReference type="NCBI Taxonomy" id="2483200"/>
    <lineage>
        <taxon>Eukaryota</taxon>
        <taxon>Sar</taxon>
        <taxon>Stramenopiles</taxon>
        <taxon>Ochrophyta</taxon>
        <taxon>Pelagophyceae</taxon>
        <taxon>Pelagomonadales</taxon>
        <taxon>Pelagomonadaceae</taxon>
        <taxon>Chrysophaeum</taxon>
    </lineage>
</organism>
<evidence type="ECO:0000256" key="10">
    <source>
        <dbReference type="ARBA" id="ARBA00022975"/>
    </source>
</evidence>
<keyword evidence="16" id="KW-1185">Reference proteome</keyword>
<dbReference type="NCBIfam" id="TIGR02127">
    <property type="entry name" value="pyrF_sub2"/>
    <property type="match status" value="1"/>
</dbReference>
<dbReference type="EC" id="2.4.2.10" evidence="4"/>
<feature type="domain" description="Orotidine 5'-phosphate decarboxylase" evidence="14">
    <location>
        <begin position="17"/>
        <end position="241"/>
    </location>
</feature>
<dbReference type="Gene3D" id="3.40.50.2020">
    <property type="match status" value="1"/>
</dbReference>
<dbReference type="SMART" id="SM00934">
    <property type="entry name" value="OMPdecase"/>
    <property type="match status" value="1"/>
</dbReference>
<keyword evidence="11" id="KW-0456">Lyase</keyword>
<evidence type="ECO:0000256" key="4">
    <source>
        <dbReference type="ARBA" id="ARBA00011971"/>
    </source>
</evidence>
<evidence type="ECO:0000313" key="15">
    <source>
        <dbReference type="EMBL" id="KAJ8611398.1"/>
    </source>
</evidence>
<dbReference type="GO" id="GO:0004590">
    <property type="term" value="F:orotidine-5'-phosphate decarboxylase activity"/>
    <property type="evidence" value="ECO:0007669"/>
    <property type="project" value="UniProtKB-EC"/>
</dbReference>
<evidence type="ECO:0000256" key="12">
    <source>
        <dbReference type="ARBA" id="ARBA00033428"/>
    </source>
</evidence>
<dbReference type="PANTHER" id="PTHR43375:SF1">
    <property type="entry name" value="OROTIDINE 5'-PHOSPHATE DECARBOXYLASE"/>
    <property type="match status" value="1"/>
</dbReference>
<evidence type="ECO:0000256" key="1">
    <source>
        <dbReference type="ARBA" id="ARBA00004861"/>
    </source>
</evidence>
<evidence type="ECO:0000256" key="13">
    <source>
        <dbReference type="ARBA" id="ARBA00049157"/>
    </source>
</evidence>
<dbReference type="InterPro" id="IPR029057">
    <property type="entry name" value="PRTase-like"/>
</dbReference>